<dbReference type="PANTHER" id="PTHR39550">
    <property type="entry name" value="SLL0658 PROTEIN"/>
    <property type="match status" value="1"/>
</dbReference>
<dbReference type="RefSeq" id="WP_090555202.1">
    <property type="nucleotide sequence ID" value="NZ_FNRA01000002.1"/>
</dbReference>
<dbReference type="EMBL" id="FNRA01000002">
    <property type="protein sequence ID" value="SEA10504.1"/>
    <property type="molecule type" value="Genomic_DNA"/>
</dbReference>
<dbReference type="PANTHER" id="PTHR39550:SF1">
    <property type="entry name" value="SLL0658 PROTEIN"/>
    <property type="match status" value="1"/>
</dbReference>
<gene>
    <name evidence="1" type="ORF">SAMN05443550_1025</name>
</gene>
<reference evidence="1 2" key="1">
    <citation type="submission" date="2016-10" db="EMBL/GenBank/DDBJ databases">
        <authorList>
            <person name="de Groot N.N."/>
        </authorList>
    </citation>
    <scope>NUCLEOTIDE SEQUENCE [LARGE SCALE GENOMIC DNA]</scope>
    <source>
        <strain evidence="1 2">DSM 19033</strain>
    </source>
</reference>
<accession>A0A1H3YHM2</accession>
<dbReference type="AlphaFoldDB" id="A0A1H3YHM2"/>
<dbReference type="OrthoDB" id="764457at2"/>
<dbReference type="STRING" id="425514.SAMN05443550_1025"/>
<keyword evidence="2" id="KW-1185">Reference proteome</keyword>
<dbReference type="Pfam" id="PF11848">
    <property type="entry name" value="DUF3368"/>
    <property type="match status" value="1"/>
</dbReference>
<organism evidence="1 2">
    <name type="scientific">Pedobacter hartonius</name>
    <dbReference type="NCBI Taxonomy" id="425514"/>
    <lineage>
        <taxon>Bacteria</taxon>
        <taxon>Pseudomonadati</taxon>
        <taxon>Bacteroidota</taxon>
        <taxon>Sphingobacteriia</taxon>
        <taxon>Sphingobacteriales</taxon>
        <taxon>Sphingobacteriaceae</taxon>
        <taxon>Pedobacter</taxon>
    </lineage>
</organism>
<protein>
    <submittedName>
        <fullName evidence="1">Predicted nucleic acid-binding protein, contains PIN domain</fullName>
    </submittedName>
</protein>
<proteinExistence type="predicted"/>
<sequence length="159" mass="17879">MSLEGIQEYSIIITDTSCFILLDKIKAFDILHRLFRNVTTTPEILIEFGGDLPEWIQIRSVKDNTLMEVLKESVDPGEASAIALAIETPNSLIIVDDLKGRKLATRMNLNFMGTLGMLLKAKEHQIISHIKPYIEKIQMTDFRLSQAVISYALELAGES</sequence>
<dbReference type="InterPro" id="IPR021799">
    <property type="entry name" value="PIN-like_prokaryotic"/>
</dbReference>
<evidence type="ECO:0000313" key="2">
    <source>
        <dbReference type="Proteomes" id="UP000198850"/>
    </source>
</evidence>
<dbReference type="Proteomes" id="UP000198850">
    <property type="component" value="Unassembled WGS sequence"/>
</dbReference>
<name>A0A1H3YHM2_9SPHI</name>
<evidence type="ECO:0000313" key="1">
    <source>
        <dbReference type="EMBL" id="SEA10504.1"/>
    </source>
</evidence>